<dbReference type="EMBL" id="OA565134">
    <property type="protein sequence ID" value="CAD7196367.1"/>
    <property type="molecule type" value="Genomic_DNA"/>
</dbReference>
<gene>
    <name evidence="6" type="ORF">TDIB3V08_LOCUS2718</name>
</gene>
<evidence type="ECO:0000256" key="2">
    <source>
        <dbReference type="ARBA" id="ARBA00022898"/>
    </source>
</evidence>
<feature type="region of interest" description="Disordered" evidence="4">
    <location>
        <begin position="213"/>
        <end position="258"/>
    </location>
</feature>
<comment type="cofactor">
    <cofactor evidence="1">
        <name>pyridoxal 5'-phosphate</name>
        <dbReference type="ChEBI" id="CHEBI:597326"/>
    </cofactor>
</comment>
<dbReference type="AlphaFoldDB" id="A0A7R8Z515"/>
<dbReference type="Gene3D" id="3.90.1150.10">
    <property type="entry name" value="Aspartate Aminotransferase, domain 1"/>
    <property type="match status" value="1"/>
</dbReference>
<feature type="compositionally biased region" description="Low complexity" evidence="4">
    <location>
        <begin position="229"/>
        <end position="246"/>
    </location>
</feature>
<dbReference type="Pfam" id="PF22937">
    <property type="entry name" value="PDXDC1-like_cen2"/>
    <property type="match status" value="1"/>
</dbReference>
<feature type="domain" description="PDXDC1-like third" evidence="5">
    <location>
        <begin position="28"/>
        <end position="131"/>
    </location>
</feature>
<proteinExistence type="predicted"/>
<feature type="compositionally biased region" description="Polar residues" evidence="4">
    <location>
        <begin position="247"/>
        <end position="258"/>
    </location>
</feature>
<dbReference type="PANTHER" id="PTHR42735:SF1">
    <property type="entry name" value="PYRIDOXAL-DEPENDENT DECARBOXYLASE DOMAIN-CONTAINING PROTEIN 1-RELATED"/>
    <property type="match status" value="1"/>
</dbReference>
<name>A0A7R8Z515_TIMDO</name>
<protein>
    <recommendedName>
        <fullName evidence="5">PDXDC1-like third domain-containing protein</fullName>
    </recommendedName>
</protein>
<dbReference type="InterPro" id="IPR055102">
    <property type="entry name" value="PDXDC1-like_3rd"/>
</dbReference>
<evidence type="ECO:0000256" key="3">
    <source>
        <dbReference type="ARBA" id="ARBA00023239"/>
    </source>
</evidence>
<organism evidence="6">
    <name type="scientific">Timema douglasi</name>
    <name type="common">Walking stick</name>
    <dbReference type="NCBI Taxonomy" id="61478"/>
    <lineage>
        <taxon>Eukaryota</taxon>
        <taxon>Metazoa</taxon>
        <taxon>Ecdysozoa</taxon>
        <taxon>Arthropoda</taxon>
        <taxon>Hexapoda</taxon>
        <taxon>Insecta</taxon>
        <taxon>Pterygota</taxon>
        <taxon>Neoptera</taxon>
        <taxon>Polyneoptera</taxon>
        <taxon>Phasmatodea</taxon>
        <taxon>Timematodea</taxon>
        <taxon>Timematoidea</taxon>
        <taxon>Timematidae</taxon>
        <taxon>Timema</taxon>
    </lineage>
</organism>
<dbReference type="InterPro" id="IPR050477">
    <property type="entry name" value="GrpII_AminoAcid_Decarb"/>
</dbReference>
<reference evidence="6" key="1">
    <citation type="submission" date="2020-11" db="EMBL/GenBank/DDBJ databases">
        <authorList>
            <person name="Tran Van P."/>
        </authorList>
    </citation>
    <scope>NUCLEOTIDE SEQUENCE</scope>
</reference>
<evidence type="ECO:0000313" key="6">
    <source>
        <dbReference type="EMBL" id="CAD7196367.1"/>
    </source>
</evidence>
<evidence type="ECO:0000256" key="4">
    <source>
        <dbReference type="SAM" id="MobiDB-lite"/>
    </source>
</evidence>
<dbReference type="InterPro" id="IPR015422">
    <property type="entry name" value="PyrdxlP-dep_Trfase_small"/>
</dbReference>
<dbReference type="PANTHER" id="PTHR42735">
    <property type="match status" value="1"/>
</dbReference>
<evidence type="ECO:0000259" key="5">
    <source>
        <dbReference type="Pfam" id="PF22937"/>
    </source>
</evidence>
<sequence length="258" mass="28561">MRNYYHHQLFPTCGQDILSATVAHKETFQRLVSASPRLRLVEMPGWAGLGGVRYVPEGWEQLMTDQAKEELNKLNMTLVEQLRSTDAAFSLGEGTDNLVCVRFGMVTAETDVEELLGLVVNVGKEVEESSKFIETMTEIVKKGIETATMDLQKENEERLWQEGILRHVPVFGSLVNWWSPPGKEGGIKGRSLNLTAGVVESTENIYRYHMQLQQGASSPPGSRSPPQPQVQTPVVPQHSRSSSHSSQGTPVVTTTTIS</sequence>
<evidence type="ECO:0000256" key="1">
    <source>
        <dbReference type="ARBA" id="ARBA00001933"/>
    </source>
</evidence>
<keyword evidence="2" id="KW-0663">Pyridoxal phosphate</keyword>
<accession>A0A7R8Z515</accession>
<keyword evidence="3" id="KW-0456">Lyase</keyword>